<dbReference type="AlphaFoldDB" id="K7AZL2"/>
<dbReference type="Proteomes" id="UP000011864">
    <property type="component" value="Chromosome"/>
</dbReference>
<feature type="transmembrane region" description="Helical" evidence="6">
    <location>
        <begin position="189"/>
        <end position="211"/>
    </location>
</feature>
<dbReference type="PANTHER" id="PTHR12677">
    <property type="entry name" value="GOLGI APPARATUS MEMBRANE PROTEIN TVP38-RELATED"/>
    <property type="match status" value="1"/>
</dbReference>
<dbReference type="PANTHER" id="PTHR12677:SF59">
    <property type="entry name" value="GOLGI APPARATUS MEMBRANE PROTEIN TVP38-RELATED"/>
    <property type="match status" value="1"/>
</dbReference>
<sequence>MSERLLAVIRFKWFKRAMMLLLGCLLGGAIVSNHVLFQSFNENWIDAHIRDNGVTGMLLFLGLGAAATALGSPRQLLAFFGGYAFGFINGALLSTLAAGFGCILSMYFARFAVRQQIKKRYPQKISAIDRFLAKSPFTKTIVIRLLPIGNNLVTNLVAGVSHVSGLSFVMGSMIGYLPQMAIFALMGKGVIVLSIWKVVLSIVLFVISSLLSVRLYKQYRADSLIDGSELADLKNIQQDEAISK</sequence>
<dbReference type="EMBL" id="CP003837">
    <property type="protein sequence ID" value="AGH44089.1"/>
    <property type="molecule type" value="Genomic_DNA"/>
</dbReference>
<dbReference type="HOGENOM" id="CLU_038944_4_1_6"/>
<evidence type="ECO:0000313" key="8">
    <source>
        <dbReference type="EMBL" id="AGH44089.1"/>
    </source>
</evidence>
<gene>
    <name evidence="8" type="ORF">C427_1980</name>
</gene>
<keyword evidence="9" id="KW-1185">Reference proteome</keyword>
<comment type="subcellular location">
    <subcellularLocation>
        <location evidence="1 6">Cell membrane</location>
        <topology evidence="1 6">Multi-pass membrane protein</topology>
    </subcellularLocation>
</comment>
<dbReference type="OrthoDB" id="7348996at2"/>
<comment type="caution">
    <text evidence="6">Lacks conserved residue(s) required for the propagation of feature annotation.</text>
</comment>
<dbReference type="InterPro" id="IPR015414">
    <property type="entry name" value="TMEM64"/>
</dbReference>
<evidence type="ECO:0000256" key="6">
    <source>
        <dbReference type="RuleBase" id="RU366058"/>
    </source>
</evidence>
<evidence type="ECO:0000256" key="2">
    <source>
        <dbReference type="ARBA" id="ARBA00022475"/>
    </source>
</evidence>
<evidence type="ECO:0000313" key="9">
    <source>
        <dbReference type="Proteomes" id="UP000011864"/>
    </source>
</evidence>
<evidence type="ECO:0000256" key="3">
    <source>
        <dbReference type="ARBA" id="ARBA00022692"/>
    </source>
</evidence>
<dbReference type="InterPro" id="IPR032816">
    <property type="entry name" value="VTT_dom"/>
</dbReference>
<dbReference type="eggNOG" id="COG0398">
    <property type="taxonomic scope" value="Bacteria"/>
</dbReference>
<dbReference type="RefSeq" id="WP_007643605.1">
    <property type="nucleotide sequence ID" value="NZ_BAES01000098.1"/>
</dbReference>
<organism evidence="8 9">
    <name type="scientific">Paraglaciecola psychrophila 170</name>
    <dbReference type="NCBI Taxonomy" id="1129794"/>
    <lineage>
        <taxon>Bacteria</taxon>
        <taxon>Pseudomonadati</taxon>
        <taxon>Pseudomonadota</taxon>
        <taxon>Gammaproteobacteria</taxon>
        <taxon>Alteromonadales</taxon>
        <taxon>Alteromonadaceae</taxon>
        <taxon>Paraglaciecola</taxon>
    </lineage>
</organism>
<feature type="domain" description="VTT" evidence="7">
    <location>
        <begin position="73"/>
        <end position="188"/>
    </location>
</feature>
<keyword evidence="4 6" id="KW-1133">Transmembrane helix</keyword>
<evidence type="ECO:0000256" key="1">
    <source>
        <dbReference type="ARBA" id="ARBA00004651"/>
    </source>
</evidence>
<reference evidence="8 9" key="1">
    <citation type="journal article" date="2013" name="Genome Announc.">
        <title>Complete Genome Sequence of Glaciecola psychrophila Strain 170T.</title>
        <authorList>
            <person name="Yin J."/>
            <person name="Chen J."/>
            <person name="Liu G."/>
            <person name="Yu Y."/>
            <person name="Song L."/>
            <person name="Wang X."/>
            <person name="Qu X."/>
        </authorList>
    </citation>
    <scope>NUCLEOTIDE SEQUENCE [LARGE SCALE GENOMIC DNA]</scope>
    <source>
        <strain evidence="8 9">170</strain>
    </source>
</reference>
<feature type="transmembrane region" description="Helical" evidence="6">
    <location>
        <begin position="83"/>
        <end position="109"/>
    </location>
</feature>
<dbReference type="PATRIC" id="fig|1129794.4.peg.1963"/>
<keyword evidence="3 6" id="KW-0812">Transmembrane</keyword>
<keyword evidence="5 6" id="KW-0472">Membrane</keyword>
<feature type="transmembrane region" description="Helical" evidence="6">
    <location>
        <begin position="53"/>
        <end position="71"/>
    </location>
</feature>
<feature type="transmembrane region" description="Helical" evidence="6">
    <location>
        <begin position="156"/>
        <end position="177"/>
    </location>
</feature>
<evidence type="ECO:0000259" key="7">
    <source>
        <dbReference type="Pfam" id="PF09335"/>
    </source>
</evidence>
<comment type="similarity">
    <text evidence="6">Belongs to the TVP38/TMEM64 family.</text>
</comment>
<proteinExistence type="inferred from homology"/>
<protein>
    <recommendedName>
        <fullName evidence="6">TVP38/TMEM64 family membrane protein</fullName>
    </recommendedName>
</protein>
<dbReference type="GO" id="GO:0005886">
    <property type="term" value="C:plasma membrane"/>
    <property type="evidence" value="ECO:0007669"/>
    <property type="project" value="UniProtKB-SubCell"/>
</dbReference>
<evidence type="ECO:0000256" key="4">
    <source>
        <dbReference type="ARBA" id="ARBA00022989"/>
    </source>
</evidence>
<dbReference type="Pfam" id="PF09335">
    <property type="entry name" value="VTT_dom"/>
    <property type="match status" value="1"/>
</dbReference>
<evidence type="ECO:0000256" key="5">
    <source>
        <dbReference type="ARBA" id="ARBA00023136"/>
    </source>
</evidence>
<dbReference type="STRING" id="1129794.C427_1980"/>
<keyword evidence="2 6" id="KW-1003">Cell membrane</keyword>
<name>K7AZL2_9ALTE</name>
<dbReference type="KEGG" id="gps:C427_1980"/>
<accession>K7AZL2</accession>